<dbReference type="InterPro" id="IPR016187">
    <property type="entry name" value="CTDL_fold"/>
</dbReference>
<sequence>MLRQIAVSISLATLLVAIESARNCPIGSFSSPISETKCFNFTIPKANFFLASESCREVPNASLAVISNIFENAALRAYAMNYDDEPNVWIGLNDVAENGDWNWINGERTEFTKWAPGYPKSEPNALCVALNTKTGFWENKDCADRLPFFCSRDGLQTMDSYGLENHGHYTEPVKRSLLPLIGPA</sequence>
<dbReference type="OrthoDB" id="5833759at2759"/>
<dbReference type="InterPro" id="IPR050111">
    <property type="entry name" value="C-type_lectin/snaclec_domain"/>
</dbReference>
<feature type="domain" description="C-type lectin" evidence="2">
    <location>
        <begin position="34"/>
        <end position="151"/>
    </location>
</feature>
<dbReference type="PROSITE" id="PS50041">
    <property type="entry name" value="C_TYPE_LECTIN_2"/>
    <property type="match status" value="1"/>
</dbReference>
<dbReference type="SMART" id="SM00034">
    <property type="entry name" value="CLECT"/>
    <property type="match status" value="1"/>
</dbReference>
<keyword evidence="1" id="KW-0732">Signal</keyword>
<dbReference type="PANTHER" id="PTHR22803">
    <property type="entry name" value="MANNOSE, PHOSPHOLIPASE, LECTIN RECEPTOR RELATED"/>
    <property type="match status" value="1"/>
</dbReference>
<proteinExistence type="predicted"/>
<dbReference type="SUPFAM" id="SSF56436">
    <property type="entry name" value="C-type lectin-like"/>
    <property type="match status" value="1"/>
</dbReference>
<evidence type="ECO:0000313" key="5">
    <source>
        <dbReference type="WBParaSite" id="ASIM_0001803701-mRNA-1"/>
    </source>
</evidence>
<evidence type="ECO:0000313" key="3">
    <source>
        <dbReference type="EMBL" id="VDK60409.1"/>
    </source>
</evidence>
<evidence type="ECO:0000256" key="1">
    <source>
        <dbReference type="SAM" id="SignalP"/>
    </source>
</evidence>
<reference evidence="5" key="1">
    <citation type="submission" date="2017-02" db="UniProtKB">
        <authorList>
            <consortium name="WormBaseParasite"/>
        </authorList>
    </citation>
    <scope>IDENTIFICATION</scope>
</reference>
<dbReference type="InterPro" id="IPR016186">
    <property type="entry name" value="C-type_lectin-like/link_sf"/>
</dbReference>
<dbReference type="EMBL" id="UYRR01034122">
    <property type="protein sequence ID" value="VDK60409.1"/>
    <property type="molecule type" value="Genomic_DNA"/>
</dbReference>
<feature type="chain" id="PRO_5043121348" evidence="1">
    <location>
        <begin position="21"/>
        <end position="184"/>
    </location>
</feature>
<protein>
    <submittedName>
        <fullName evidence="5">C-type lectin domain-containing protein</fullName>
    </submittedName>
</protein>
<keyword evidence="4" id="KW-1185">Reference proteome</keyword>
<evidence type="ECO:0000313" key="4">
    <source>
        <dbReference type="Proteomes" id="UP000267096"/>
    </source>
</evidence>
<dbReference type="Proteomes" id="UP000267096">
    <property type="component" value="Unassembled WGS sequence"/>
</dbReference>
<gene>
    <name evidence="3" type="ORF">ASIM_LOCUS17439</name>
</gene>
<organism evidence="5">
    <name type="scientific">Anisakis simplex</name>
    <name type="common">Herring worm</name>
    <dbReference type="NCBI Taxonomy" id="6269"/>
    <lineage>
        <taxon>Eukaryota</taxon>
        <taxon>Metazoa</taxon>
        <taxon>Ecdysozoa</taxon>
        <taxon>Nematoda</taxon>
        <taxon>Chromadorea</taxon>
        <taxon>Rhabditida</taxon>
        <taxon>Spirurina</taxon>
        <taxon>Ascaridomorpha</taxon>
        <taxon>Ascaridoidea</taxon>
        <taxon>Anisakidae</taxon>
        <taxon>Anisakis</taxon>
        <taxon>Anisakis simplex complex</taxon>
    </lineage>
</organism>
<dbReference type="AlphaFoldDB" id="A0A0M3KAP1"/>
<dbReference type="Gene3D" id="3.10.100.10">
    <property type="entry name" value="Mannose-Binding Protein A, subunit A"/>
    <property type="match status" value="1"/>
</dbReference>
<accession>A0A0M3KAP1</accession>
<name>A0A0M3KAP1_ANISI</name>
<evidence type="ECO:0000259" key="2">
    <source>
        <dbReference type="PROSITE" id="PS50041"/>
    </source>
</evidence>
<dbReference type="InterPro" id="IPR001304">
    <property type="entry name" value="C-type_lectin-like"/>
</dbReference>
<dbReference type="CDD" id="cd00037">
    <property type="entry name" value="CLECT"/>
    <property type="match status" value="1"/>
</dbReference>
<feature type="signal peptide" evidence="1">
    <location>
        <begin position="1"/>
        <end position="20"/>
    </location>
</feature>
<reference evidence="3 4" key="2">
    <citation type="submission" date="2018-11" db="EMBL/GenBank/DDBJ databases">
        <authorList>
            <consortium name="Pathogen Informatics"/>
        </authorList>
    </citation>
    <scope>NUCLEOTIDE SEQUENCE [LARGE SCALE GENOMIC DNA]</scope>
</reference>
<dbReference type="Pfam" id="PF00059">
    <property type="entry name" value="Lectin_C"/>
    <property type="match status" value="1"/>
</dbReference>
<dbReference type="WBParaSite" id="ASIM_0001803701-mRNA-1">
    <property type="protein sequence ID" value="ASIM_0001803701-mRNA-1"/>
    <property type="gene ID" value="ASIM_0001803701"/>
</dbReference>